<dbReference type="SUPFAM" id="SSF51905">
    <property type="entry name" value="FAD/NAD(P)-binding domain"/>
    <property type="match status" value="1"/>
</dbReference>
<dbReference type="AlphaFoldDB" id="A0A9P5L9Y6"/>
<keyword evidence="3" id="KW-1185">Reference proteome</keyword>
<dbReference type="Pfam" id="PF13450">
    <property type="entry name" value="NAD_binding_8"/>
    <property type="match status" value="1"/>
</dbReference>
<dbReference type="Gene3D" id="3.50.50.60">
    <property type="entry name" value="FAD/NAD(P)-binding domain"/>
    <property type="match status" value="1"/>
</dbReference>
<dbReference type="EMBL" id="JAANBB010000063">
    <property type="protein sequence ID" value="KAF7552289.1"/>
    <property type="molecule type" value="Genomic_DNA"/>
</dbReference>
<feature type="signal peptide" evidence="1">
    <location>
        <begin position="1"/>
        <end position="20"/>
    </location>
</feature>
<protein>
    <submittedName>
        <fullName evidence="2">Uncharacterized protein</fullName>
    </submittedName>
</protein>
<dbReference type="Gene3D" id="1.10.405.20">
    <property type="match status" value="1"/>
</dbReference>
<dbReference type="PANTHER" id="PTHR42923">
    <property type="entry name" value="PROTOPORPHYRINOGEN OXIDASE"/>
    <property type="match status" value="1"/>
</dbReference>
<dbReference type="OrthoDB" id="68575at2759"/>
<keyword evidence="1" id="KW-0732">Signal</keyword>
<dbReference type="GO" id="GO:0016491">
    <property type="term" value="F:oxidoreductase activity"/>
    <property type="evidence" value="ECO:0007669"/>
    <property type="project" value="TreeGrafter"/>
</dbReference>
<accession>A0A9P5L9Y6</accession>
<dbReference type="PANTHER" id="PTHR42923:SF26">
    <property type="entry name" value="FMN REDUCTASE LOT6, PUTATIVE (AFU_ORTHOLOGUE AFUA_7G06600)-RELATED"/>
    <property type="match status" value="1"/>
</dbReference>
<name>A0A9P5L9Y6_9HYPO</name>
<comment type="caution">
    <text evidence="2">The sequence shown here is derived from an EMBL/GenBank/DDBJ whole genome shotgun (WGS) entry which is preliminary data.</text>
</comment>
<evidence type="ECO:0000313" key="3">
    <source>
        <dbReference type="Proteomes" id="UP000722485"/>
    </source>
</evidence>
<feature type="chain" id="PRO_5040487244" evidence="1">
    <location>
        <begin position="21"/>
        <end position="469"/>
    </location>
</feature>
<dbReference type="InterPro" id="IPR036188">
    <property type="entry name" value="FAD/NAD-bd_sf"/>
</dbReference>
<proteinExistence type="predicted"/>
<organism evidence="2 3">
    <name type="scientific">Cylindrodendrum hubeiense</name>
    <dbReference type="NCBI Taxonomy" id="595255"/>
    <lineage>
        <taxon>Eukaryota</taxon>
        <taxon>Fungi</taxon>
        <taxon>Dikarya</taxon>
        <taxon>Ascomycota</taxon>
        <taxon>Pezizomycotina</taxon>
        <taxon>Sordariomycetes</taxon>
        <taxon>Hypocreomycetidae</taxon>
        <taxon>Hypocreales</taxon>
        <taxon>Nectriaceae</taxon>
        <taxon>Cylindrodendrum</taxon>
    </lineage>
</organism>
<dbReference type="InterPro" id="IPR050464">
    <property type="entry name" value="Zeta_carotene_desat/Oxidored"/>
</dbReference>
<reference evidence="2" key="1">
    <citation type="submission" date="2020-03" db="EMBL/GenBank/DDBJ databases">
        <title>Draft Genome Sequence of Cylindrodendrum hubeiense.</title>
        <authorList>
            <person name="Buettner E."/>
            <person name="Kellner H."/>
        </authorList>
    </citation>
    <scope>NUCLEOTIDE SEQUENCE</scope>
    <source>
        <strain evidence="2">IHI 201604</strain>
    </source>
</reference>
<sequence length="469" mass="52291">MKYLVTLSLAAGLSVSIANAVPGNLAARASYPTIRRDVVVIGGGSSGTYAAVKLRRMGKSVAVVERQGAFGGHTTTYHVPDSDITIDYGVQGYGDVDVIRNLFASFEIPLDQVPLSETGFGIPNYMDFRNGQTIPDFNFSTALAGFQAQSERYPYLYYSTRLPNPVPRDFLLPFGEFLAKYHLENTTYNMFYNLEGFGDLLSQATLYVLKYFNREYLAVLDPDYEGALVTTRRYNQELYERAQELLGDDALVSSRVVSATRSNSGVRVVVRTPNGSRTIVAEKLLIAMPPLASNMDPFGLNSAERSLFTKFKASGWYVGLVRADGLPESFAYQNTRPDTRHNLPQLPALYQMSPTVVPGIYLVRYGSLGQTPDATVKRDMLRTFNRVRTSVLGQQSNQFRPAELLAFSSHYPFNLHVATNEIARGFYNKLDDLQGRRSTWYTGAAIISHGTGALWNFTDNLVDRMYEED</sequence>
<evidence type="ECO:0000313" key="2">
    <source>
        <dbReference type="EMBL" id="KAF7552289.1"/>
    </source>
</evidence>
<dbReference type="Proteomes" id="UP000722485">
    <property type="component" value="Unassembled WGS sequence"/>
</dbReference>
<dbReference type="Gene3D" id="3.30.70.1990">
    <property type="match status" value="1"/>
</dbReference>
<evidence type="ECO:0000256" key="1">
    <source>
        <dbReference type="SAM" id="SignalP"/>
    </source>
</evidence>
<gene>
    <name evidence="2" type="ORF">G7Z17_g4420</name>
</gene>